<evidence type="ECO:0000313" key="3">
    <source>
        <dbReference type="Proteomes" id="UP000005709"/>
    </source>
</evidence>
<dbReference type="SUPFAM" id="SSF52047">
    <property type="entry name" value="RNI-like"/>
    <property type="match status" value="1"/>
</dbReference>
<dbReference type="InterPro" id="IPR028049">
    <property type="entry name" value="Imm-NTF2"/>
</dbReference>
<dbReference type="STRING" id="824.CGRAC_0149"/>
<accession>C8PI32</accession>
<proteinExistence type="predicted"/>
<dbReference type="Proteomes" id="UP000005709">
    <property type="component" value="Unassembled WGS sequence"/>
</dbReference>
<evidence type="ECO:0000259" key="1">
    <source>
        <dbReference type="Pfam" id="PF15655"/>
    </source>
</evidence>
<protein>
    <recommendedName>
        <fullName evidence="1">NTF2 fold immunity protein domain-containing protein</fullName>
    </recommendedName>
</protein>
<keyword evidence="3" id="KW-1185">Reference proteome</keyword>
<name>C8PI32_9BACT</name>
<dbReference type="InterPro" id="IPR032675">
    <property type="entry name" value="LRR_dom_sf"/>
</dbReference>
<dbReference type="Pfam" id="PF15655">
    <property type="entry name" value="Imm-NTF2"/>
    <property type="match status" value="1"/>
</dbReference>
<organism evidence="2 3">
    <name type="scientific">Campylobacter gracilis RM3268</name>
    <dbReference type="NCBI Taxonomy" id="553220"/>
    <lineage>
        <taxon>Bacteria</taxon>
        <taxon>Pseudomonadati</taxon>
        <taxon>Campylobacterota</taxon>
        <taxon>Epsilonproteobacteria</taxon>
        <taxon>Campylobacterales</taxon>
        <taxon>Campylobacteraceae</taxon>
        <taxon>Campylobacter</taxon>
    </lineage>
</organism>
<dbReference type="AlphaFoldDB" id="C8PI32"/>
<reference evidence="2 3" key="1">
    <citation type="submission" date="2009-07" db="EMBL/GenBank/DDBJ databases">
        <authorList>
            <person name="Madupu R."/>
            <person name="Sebastian Y."/>
            <person name="Durkin A.S."/>
            <person name="Torralba M."/>
            <person name="Methe B."/>
            <person name="Sutton G.G."/>
            <person name="Strausberg R.L."/>
            <person name="Nelson K.E."/>
        </authorList>
    </citation>
    <scope>NUCLEOTIDE SEQUENCE [LARGE SCALE GENOMIC DNA]</scope>
    <source>
        <strain evidence="2 3">RM3268</strain>
    </source>
</reference>
<dbReference type="RefSeq" id="WP_005871434.1">
    <property type="nucleotide sequence ID" value="NZ_ACYG01000025.1"/>
</dbReference>
<comment type="caution">
    <text evidence="2">The sequence shown here is derived from an EMBL/GenBank/DDBJ whole genome shotgun (WGS) entry which is preliminary data.</text>
</comment>
<dbReference type="eggNOG" id="COG4886">
    <property type="taxonomic scope" value="Bacteria"/>
</dbReference>
<dbReference type="OrthoDB" id="9019065at2"/>
<sequence>MKQITMQEALDAVSERYCKGHHYENVALSDEMVRRICEVKSLVNMGFIATAITDAALQHLATLPKLAYLFLQDSDKISGEGFRYFAEHAKLEHIGIKNVSITDEGLKAIVQIPKLKSLRLVNSRVSFAGLLAVADTKIQFYLDGGRFSKEQIAEFEQAQRDAVKSKKKLDPDDLAAARDTLLAFFTAMSEWEKFATSRIDDADDGEVQRRCDELFARYCTPVRRSGFRPEGISFSMAEGGTYGRYELTDAECESKNKIYIYAKDEHGFARRFLLVRKDGRWLVDRCQGMDGKNRGL</sequence>
<dbReference type="EMBL" id="ACYG01000025">
    <property type="protein sequence ID" value="EEV17422.1"/>
    <property type="molecule type" value="Genomic_DNA"/>
</dbReference>
<evidence type="ECO:0000313" key="2">
    <source>
        <dbReference type="EMBL" id="EEV17422.1"/>
    </source>
</evidence>
<gene>
    <name evidence="2" type="ORF">CAMGR0001_0013</name>
</gene>
<dbReference type="Gene3D" id="3.80.10.10">
    <property type="entry name" value="Ribonuclease Inhibitor"/>
    <property type="match status" value="1"/>
</dbReference>
<feature type="domain" description="NTF2 fold immunity protein" evidence="1">
    <location>
        <begin position="177"/>
        <end position="289"/>
    </location>
</feature>